<evidence type="ECO:0000256" key="1">
    <source>
        <dbReference type="SAM" id="Phobius"/>
    </source>
</evidence>
<keyword evidence="1" id="KW-1133">Transmembrane helix</keyword>
<organism evidence="2 3">
    <name type="scientific">Agromyces mediolanus</name>
    <name type="common">Corynebacterium mediolanum</name>
    <dbReference type="NCBI Taxonomy" id="41986"/>
    <lineage>
        <taxon>Bacteria</taxon>
        <taxon>Bacillati</taxon>
        <taxon>Actinomycetota</taxon>
        <taxon>Actinomycetes</taxon>
        <taxon>Micrococcales</taxon>
        <taxon>Microbacteriaceae</taxon>
        <taxon>Agromyces</taxon>
    </lineage>
</organism>
<sequence>MDSSEAEGGRVGIVLIWLIALAGSVLVVALAYGGQRVWFGDSSALGVYRALGVVFAASVLGALLAQLASRRPAGYVARASVSVGGAAVLVALAAAAVAPLAVGLSG</sequence>
<dbReference type="Proteomes" id="UP000610303">
    <property type="component" value="Unassembled WGS sequence"/>
</dbReference>
<evidence type="ECO:0000313" key="3">
    <source>
        <dbReference type="Proteomes" id="UP000610303"/>
    </source>
</evidence>
<dbReference type="RefSeq" id="WP_189083835.1">
    <property type="nucleotide sequence ID" value="NZ_BMRJ01000001.1"/>
</dbReference>
<accession>A0A918F8R4</accession>
<proteinExistence type="predicted"/>
<dbReference type="AlphaFoldDB" id="A0A918F8R4"/>
<keyword evidence="1" id="KW-0812">Transmembrane</keyword>
<gene>
    <name evidence="2" type="ORF">GCM10010196_06330</name>
</gene>
<evidence type="ECO:0000313" key="2">
    <source>
        <dbReference type="EMBL" id="GGR16320.1"/>
    </source>
</evidence>
<protein>
    <submittedName>
        <fullName evidence="2">Uncharacterized protein</fullName>
    </submittedName>
</protein>
<reference evidence="2" key="1">
    <citation type="journal article" date="2014" name="Int. J. Syst. Evol. Microbiol.">
        <title>Complete genome sequence of Corynebacterium casei LMG S-19264T (=DSM 44701T), isolated from a smear-ripened cheese.</title>
        <authorList>
            <consortium name="US DOE Joint Genome Institute (JGI-PGF)"/>
            <person name="Walter F."/>
            <person name="Albersmeier A."/>
            <person name="Kalinowski J."/>
            <person name="Ruckert C."/>
        </authorList>
    </citation>
    <scope>NUCLEOTIDE SEQUENCE</scope>
    <source>
        <strain evidence="2">JCM 3346</strain>
    </source>
</reference>
<dbReference type="EMBL" id="BMRJ01000001">
    <property type="protein sequence ID" value="GGR16320.1"/>
    <property type="molecule type" value="Genomic_DNA"/>
</dbReference>
<feature type="transmembrane region" description="Helical" evidence="1">
    <location>
        <begin position="12"/>
        <end position="34"/>
    </location>
</feature>
<name>A0A918F8R4_AGRME</name>
<keyword evidence="1" id="KW-0472">Membrane</keyword>
<feature type="transmembrane region" description="Helical" evidence="1">
    <location>
        <begin position="46"/>
        <end position="67"/>
    </location>
</feature>
<keyword evidence="3" id="KW-1185">Reference proteome</keyword>
<reference evidence="2" key="2">
    <citation type="submission" date="2020-09" db="EMBL/GenBank/DDBJ databases">
        <authorList>
            <person name="Sun Q."/>
            <person name="Ohkuma M."/>
        </authorList>
    </citation>
    <scope>NUCLEOTIDE SEQUENCE</scope>
    <source>
        <strain evidence="2">JCM 3346</strain>
    </source>
</reference>
<feature type="transmembrane region" description="Helical" evidence="1">
    <location>
        <begin position="79"/>
        <end position="102"/>
    </location>
</feature>
<comment type="caution">
    <text evidence="2">The sequence shown here is derived from an EMBL/GenBank/DDBJ whole genome shotgun (WGS) entry which is preliminary data.</text>
</comment>